<comment type="caution">
    <text evidence="3">The sequence shown here is derived from an EMBL/GenBank/DDBJ whole genome shotgun (WGS) entry which is preliminary data.</text>
</comment>
<proteinExistence type="predicted"/>
<organism evidence="3 4">
    <name type="scientific">Austropuccinia psidii MF-1</name>
    <dbReference type="NCBI Taxonomy" id="1389203"/>
    <lineage>
        <taxon>Eukaryota</taxon>
        <taxon>Fungi</taxon>
        <taxon>Dikarya</taxon>
        <taxon>Basidiomycota</taxon>
        <taxon>Pucciniomycotina</taxon>
        <taxon>Pucciniomycetes</taxon>
        <taxon>Pucciniales</taxon>
        <taxon>Sphaerophragmiaceae</taxon>
        <taxon>Austropuccinia</taxon>
    </lineage>
</organism>
<dbReference type="SUPFAM" id="SSF53098">
    <property type="entry name" value="Ribonuclease H-like"/>
    <property type="match status" value="1"/>
</dbReference>
<dbReference type="GO" id="GO:0015074">
    <property type="term" value="P:DNA integration"/>
    <property type="evidence" value="ECO:0007669"/>
    <property type="project" value="InterPro"/>
</dbReference>
<dbReference type="AlphaFoldDB" id="A0A9Q3I7G2"/>
<dbReference type="GO" id="GO:0003723">
    <property type="term" value="F:RNA binding"/>
    <property type="evidence" value="ECO:0007669"/>
    <property type="project" value="UniProtKB-KW"/>
</dbReference>
<gene>
    <name evidence="3" type="ORF">O181_072481</name>
</gene>
<dbReference type="EMBL" id="AVOT02038003">
    <property type="protein sequence ID" value="MBW0532766.1"/>
    <property type="molecule type" value="Genomic_DNA"/>
</dbReference>
<dbReference type="Proteomes" id="UP000765509">
    <property type="component" value="Unassembled WGS sequence"/>
</dbReference>
<sequence length="84" mass="9673">MDWVTELLPGGKENFNACLVLVDSDRDPNFTTEIWTNLNDMVGAKLAFCTAYHPQTDGLAERKIQKMEEMIRRVCGYGMEYKDH</sequence>
<dbReference type="InterPro" id="IPR012337">
    <property type="entry name" value="RNaseH-like_sf"/>
</dbReference>
<keyword evidence="4" id="KW-1185">Reference proteome</keyword>
<reference evidence="3" key="1">
    <citation type="submission" date="2021-03" db="EMBL/GenBank/DDBJ databases">
        <title>Draft genome sequence of rust myrtle Austropuccinia psidii MF-1, a brazilian biotype.</title>
        <authorList>
            <person name="Quecine M.C."/>
            <person name="Pachon D.M.R."/>
            <person name="Bonatelli M.L."/>
            <person name="Correr F.H."/>
            <person name="Franceschini L.M."/>
            <person name="Leite T.F."/>
            <person name="Margarido G.R.A."/>
            <person name="Almeida C.A."/>
            <person name="Ferrarezi J.A."/>
            <person name="Labate C.A."/>
        </authorList>
    </citation>
    <scope>NUCLEOTIDE SEQUENCE</scope>
    <source>
        <strain evidence="3">MF-1</strain>
    </source>
</reference>
<protein>
    <recommendedName>
        <fullName evidence="2">Integrase catalytic domain-containing protein</fullName>
    </recommendedName>
</protein>
<evidence type="ECO:0000259" key="2">
    <source>
        <dbReference type="PROSITE" id="PS50994"/>
    </source>
</evidence>
<evidence type="ECO:0000256" key="1">
    <source>
        <dbReference type="ARBA" id="ARBA00022884"/>
    </source>
</evidence>
<keyword evidence="1" id="KW-0694">RNA-binding</keyword>
<dbReference type="PROSITE" id="PS50994">
    <property type="entry name" value="INTEGRASE"/>
    <property type="match status" value="1"/>
</dbReference>
<accession>A0A9Q3I7G2</accession>
<dbReference type="InterPro" id="IPR001584">
    <property type="entry name" value="Integrase_cat-core"/>
</dbReference>
<dbReference type="GO" id="GO:0005634">
    <property type="term" value="C:nucleus"/>
    <property type="evidence" value="ECO:0007669"/>
    <property type="project" value="UniProtKB-ARBA"/>
</dbReference>
<dbReference type="Gene3D" id="3.30.420.10">
    <property type="entry name" value="Ribonuclease H-like superfamily/Ribonuclease H"/>
    <property type="match status" value="1"/>
</dbReference>
<evidence type="ECO:0000313" key="3">
    <source>
        <dbReference type="EMBL" id="MBW0532766.1"/>
    </source>
</evidence>
<dbReference type="InterPro" id="IPR036397">
    <property type="entry name" value="RNaseH_sf"/>
</dbReference>
<evidence type="ECO:0000313" key="4">
    <source>
        <dbReference type="Proteomes" id="UP000765509"/>
    </source>
</evidence>
<name>A0A9Q3I7G2_9BASI</name>
<feature type="domain" description="Integrase catalytic" evidence="2">
    <location>
        <begin position="1"/>
        <end position="84"/>
    </location>
</feature>